<dbReference type="InterPro" id="IPR019661">
    <property type="entry name" value="RepA2"/>
</dbReference>
<reference evidence="7" key="1">
    <citation type="submission" date="2012-01" db="EMBL/GenBank/DDBJ databases">
        <authorList>
            <person name="Summers A.O."/>
            <person name="Wireman J."/>
        </authorList>
    </citation>
    <scope>NUCLEOTIDE SEQUENCE</scope>
    <source>
        <strain evidence="7">96A-29192</strain>
        <plasmid evidence="7">p96A29192-65</plasmid>
    </source>
</reference>
<sequence length="53" mass="6123">MSRKSETHKALSAVIRIPLKKKLEQFAAEEGITQAEMIERLIESEIIRRSENL</sequence>
<proteinExistence type="predicted"/>
<dbReference type="GO" id="GO:0006276">
    <property type="term" value="P:plasmid maintenance"/>
    <property type="evidence" value="ECO:0007669"/>
    <property type="project" value="UniProtKB-KW"/>
</dbReference>
<geneLocation type="plasmid" evidence="7">
    <name>p96A29192-65</name>
</geneLocation>
<dbReference type="EMBL" id="JQ418521">
    <property type="protein sequence ID" value="AFK88807.1"/>
    <property type="molecule type" value="Genomic_DNA"/>
</dbReference>
<organism evidence="7">
    <name type="scientific">Salmonella sp. 96A-29192</name>
    <dbReference type="NCBI Taxonomy" id="1179814"/>
    <lineage>
        <taxon>Bacteria</taxon>
        <taxon>Pseudomonadati</taxon>
        <taxon>Pseudomonadota</taxon>
        <taxon>Gammaproteobacteria</taxon>
        <taxon>Enterobacterales</taxon>
        <taxon>Enterobacteriaceae</taxon>
        <taxon>Salmonella</taxon>
    </lineage>
</organism>
<keyword evidence="7" id="KW-0614">Plasmid</keyword>
<protein>
    <recommendedName>
        <fullName evidence="6">Protein CopB</fullName>
    </recommendedName>
</protein>
<dbReference type="GO" id="GO:0003677">
    <property type="term" value="F:DNA binding"/>
    <property type="evidence" value="ECO:0007669"/>
    <property type="project" value="UniProtKB-KW"/>
</dbReference>
<keyword evidence="3" id="KW-0805">Transcription regulation</keyword>
<dbReference type="AlphaFoldDB" id="I3VZN0"/>
<dbReference type="Pfam" id="PF10723">
    <property type="entry name" value="RepB-RCR_reg"/>
    <property type="match status" value="1"/>
</dbReference>
<evidence type="ECO:0000256" key="1">
    <source>
        <dbReference type="ARBA" id="ARBA00022491"/>
    </source>
</evidence>
<accession>I3VZN0</accession>
<evidence type="ECO:0000256" key="2">
    <source>
        <dbReference type="ARBA" id="ARBA00022689"/>
    </source>
</evidence>
<keyword evidence="2" id="KW-0615">Plasmid copy control</keyword>
<evidence type="ECO:0000256" key="6">
    <source>
        <dbReference type="ARBA" id="ARBA00031853"/>
    </source>
</evidence>
<evidence type="ECO:0000256" key="4">
    <source>
        <dbReference type="ARBA" id="ARBA00023125"/>
    </source>
</evidence>
<evidence type="ECO:0000256" key="5">
    <source>
        <dbReference type="ARBA" id="ARBA00023163"/>
    </source>
</evidence>
<name>I3VZN0_9ENTR</name>
<keyword evidence="1" id="KW-0678">Repressor</keyword>
<keyword evidence="4" id="KW-0238">DNA-binding</keyword>
<evidence type="ECO:0000256" key="3">
    <source>
        <dbReference type="ARBA" id="ARBA00023015"/>
    </source>
</evidence>
<keyword evidence="5" id="KW-0804">Transcription</keyword>
<evidence type="ECO:0000313" key="7">
    <source>
        <dbReference type="EMBL" id="AFK88807.1"/>
    </source>
</evidence>